<dbReference type="InterPro" id="IPR014001">
    <property type="entry name" value="Helicase_ATP-bd"/>
</dbReference>
<dbReference type="SUPFAM" id="SSF52540">
    <property type="entry name" value="P-loop containing nucleoside triphosphate hydrolases"/>
    <property type="match status" value="1"/>
</dbReference>
<dbReference type="Pfam" id="PF00929">
    <property type="entry name" value="RNase_T"/>
    <property type="match status" value="1"/>
</dbReference>
<dbReference type="SUPFAM" id="SSF53098">
    <property type="entry name" value="Ribonuclease H-like"/>
    <property type="match status" value="1"/>
</dbReference>
<evidence type="ECO:0000256" key="2">
    <source>
        <dbReference type="ARBA" id="ARBA00022840"/>
    </source>
</evidence>
<proteinExistence type="predicted"/>
<dbReference type="EMBL" id="BAAAMQ010000005">
    <property type="protein sequence ID" value="GAA2094339.1"/>
    <property type="molecule type" value="Genomic_DNA"/>
</dbReference>
<dbReference type="InterPro" id="IPR001650">
    <property type="entry name" value="Helicase_C-like"/>
</dbReference>
<evidence type="ECO:0000256" key="1">
    <source>
        <dbReference type="ARBA" id="ARBA00022741"/>
    </source>
</evidence>
<gene>
    <name evidence="5" type="ORF">GCM10009726_01070</name>
</gene>
<dbReference type="SMART" id="SM00490">
    <property type="entry name" value="HELICc"/>
    <property type="match status" value="1"/>
</dbReference>
<dbReference type="InterPro" id="IPR013520">
    <property type="entry name" value="Ribonucl_H"/>
</dbReference>
<feature type="domain" description="Helicase C-terminal" evidence="4">
    <location>
        <begin position="276"/>
        <end position="428"/>
    </location>
</feature>
<dbReference type="CDD" id="cd06127">
    <property type="entry name" value="DEDDh"/>
    <property type="match status" value="1"/>
</dbReference>
<evidence type="ECO:0000313" key="5">
    <source>
        <dbReference type="EMBL" id="GAA2094339.1"/>
    </source>
</evidence>
<protein>
    <recommendedName>
        <fullName evidence="7">DEAD/DEAH box helicase</fullName>
    </recommendedName>
</protein>
<sequence length="1076" mass="115781">MTSDPATAYARLHPSVQRWVWNQGWDRLRSVQAEAVTSVLAGNDLVIAAATASGKTEAAWLPACSAIASANDDGTNQPGVKALYLGPLKALINDQAQRLESLGELVDIPVHRWHGDVAGSSKRAVVRNPDGILLITPESLEALFVREGTKVATMFAGLRYIVIDELHSFIGIERGAQLQSLMHRIDLAVRRRVPRIGLSATLADLTIAAEFLRPGHAGSVAILDNPDGDTAEIKLQLRGYTKPDPAQIAPNAAAGEDLAADPDADDAVHATDDLAIGNHLFDTLRGHDNLVFANSRAKVEAYSDILDKLSATHRVPNEFFPHHGNLSKEYREDVERRLRASDVPATAICTSTLEMGIDIGSTDSVAQIGAPGSVAALRQRLGRSGRRDQPAVLRMYVAERELSERTPPPDQVRAQLIQSVAMANLMLEEHWYEPPNIADLHLSTLTQQVLSVIAQHGGATAAELFTTLCATGPFNRIDRATFVDLLRSLGESELLIQSSDGLLLHGPVGDRIVNHYTFYSAFQTSEEYRLVVRGRTLGSIPVDHPVLVGSLLIFTGRRWRVVDVDTKSRVIELTRSSGGRPPMFSGGGAEVADLVRQRMRSLYESNVVPAYLNAPAQGLLDEARASYRQLLLGERELVGWGADTLVFCWRGDRILNTLAIALNQAGLRVSIGGVALTVTGATTADVLDTVAAILAEPQPSPEALAASVLIKEREKYDQYLSDDLLNRGYAAANLDVPGAWETLRHLAVTQVIESAESSWDQGNASSATPQTAPVLGVTPFAVIDVETTGFASQDDDRVIEIAVVHCDPTGKMTGRWTTLIDAGRDPGPTHVHGLTAEELVGAPVFADLTDWLSEMTASRVVVAHNAPFDLAFLAAEYERADVDTPAWASLCTLELTGIVGLGNARSLQECCAAAQITPTGAHSALGDAQATAELLAHCLDLARHQGITDLADLGCRDTLPSPISDRTTRQPRLLPRTTIRPPDSEAVSMARLVSRGRTQGALDAAAISYLALLDSALVTSRNGHHLDRRDLLESARALGVETSNAADLLDSYLASLLASHPTVEQEASLRRLQTMV</sequence>
<feature type="domain" description="Helicase ATP-binding" evidence="3">
    <location>
        <begin position="36"/>
        <end position="220"/>
    </location>
</feature>
<evidence type="ECO:0000313" key="6">
    <source>
        <dbReference type="Proteomes" id="UP001501161"/>
    </source>
</evidence>
<keyword evidence="2" id="KW-0067">ATP-binding</keyword>
<accession>A0ABP5I8U8</accession>
<dbReference type="Pfam" id="PF00271">
    <property type="entry name" value="Helicase_C"/>
    <property type="match status" value="1"/>
</dbReference>
<evidence type="ECO:0000259" key="4">
    <source>
        <dbReference type="PROSITE" id="PS51194"/>
    </source>
</evidence>
<dbReference type="Gene3D" id="3.30.420.10">
    <property type="entry name" value="Ribonuclease H-like superfamily/Ribonuclease H"/>
    <property type="match status" value="1"/>
</dbReference>
<keyword evidence="6" id="KW-1185">Reference proteome</keyword>
<comment type="caution">
    <text evidence="5">The sequence shown here is derived from an EMBL/GenBank/DDBJ whole genome shotgun (WGS) entry which is preliminary data.</text>
</comment>
<dbReference type="InterPro" id="IPR036397">
    <property type="entry name" value="RNaseH_sf"/>
</dbReference>
<evidence type="ECO:0008006" key="7">
    <source>
        <dbReference type="Google" id="ProtNLM"/>
    </source>
</evidence>
<keyword evidence="1" id="KW-0547">Nucleotide-binding</keyword>
<name>A0ABP5I8U8_9ACTN</name>
<evidence type="ECO:0000259" key="3">
    <source>
        <dbReference type="PROSITE" id="PS51192"/>
    </source>
</evidence>
<organism evidence="5 6">
    <name type="scientific">Nocardioides furvisabuli</name>
    <dbReference type="NCBI Taxonomy" id="375542"/>
    <lineage>
        <taxon>Bacteria</taxon>
        <taxon>Bacillati</taxon>
        <taxon>Actinomycetota</taxon>
        <taxon>Actinomycetes</taxon>
        <taxon>Propionibacteriales</taxon>
        <taxon>Nocardioidaceae</taxon>
        <taxon>Nocardioides</taxon>
    </lineage>
</organism>
<dbReference type="InterPro" id="IPR052511">
    <property type="entry name" value="ATP-dep_Helicase"/>
</dbReference>
<reference evidence="6" key="1">
    <citation type="journal article" date="2019" name="Int. J. Syst. Evol. Microbiol.">
        <title>The Global Catalogue of Microorganisms (GCM) 10K type strain sequencing project: providing services to taxonomists for standard genome sequencing and annotation.</title>
        <authorList>
            <consortium name="The Broad Institute Genomics Platform"/>
            <consortium name="The Broad Institute Genome Sequencing Center for Infectious Disease"/>
            <person name="Wu L."/>
            <person name="Ma J."/>
        </authorList>
    </citation>
    <scope>NUCLEOTIDE SEQUENCE [LARGE SCALE GENOMIC DNA]</scope>
    <source>
        <strain evidence="6">JCM 13813</strain>
    </source>
</reference>
<dbReference type="SMART" id="SM00479">
    <property type="entry name" value="EXOIII"/>
    <property type="match status" value="1"/>
</dbReference>
<dbReference type="SMART" id="SM00487">
    <property type="entry name" value="DEXDc"/>
    <property type="match status" value="1"/>
</dbReference>
<dbReference type="InterPro" id="IPR012337">
    <property type="entry name" value="RNaseH-like_sf"/>
</dbReference>
<dbReference type="InterPro" id="IPR011545">
    <property type="entry name" value="DEAD/DEAH_box_helicase_dom"/>
</dbReference>
<dbReference type="PROSITE" id="PS51192">
    <property type="entry name" value="HELICASE_ATP_BIND_1"/>
    <property type="match status" value="1"/>
</dbReference>
<dbReference type="PROSITE" id="PS51194">
    <property type="entry name" value="HELICASE_CTER"/>
    <property type="match status" value="1"/>
</dbReference>
<dbReference type="Gene3D" id="3.40.50.300">
    <property type="entry name" value="P-loop containing nucleotide triphosphate hydrolases"/>
    <property type="match status" value="2"/>
</dbReference>
<dbReference type="InterPro" id="IPR027417">
    <property type="entry name" value="P-loop_NTPase"/>
</dbReference>
<dbReference type="Proteomes" id="UP001501161">
    <property type="component" value="Unassembled WGS sequence"/>
</dbReference>
<dbReference type="Pfam" id="PF00270">
    <property type="entry name" value="DEAD"/>
    <property type="match status" value="1"/>
</dbReference>
<dbReference type="PANTHER" id="PTHR47962">
    <property type="entry name" value="ATP-DEPENDENT HELICASE LHR-RELATED-RELATED"/>
    <property type="match status" value="1"/>
</dbReference>
<dbReference type="RefSeq" id="WP_231249299.1">
    <property type="nucleotide sequence ID" value="NZ_BAAAMQ010000005.1"/>
</dbReference>
<dbReference type="PANTHER" id="PTHR47962:SF5">
    <property type="entry name" value="ATP-DEPENDENT HELICASE LHR-RELATED"/>
    <property type="match status" value="1"/>
</dbReference>